<feature type="domain" description="DUF1592" evidence="4">
    <location>
        <begin position="302"/>
        <end position="376"/>
    </location>
</feature>
<dbReference type="GO" id="GO:0009055">
    <property type="term" value="F:electron transfer activity"/>
    <property type="evidence" value="ECO:0007669"/>
    <property type="project" value="InterPro"/>
</dbReference>
<dbReference type="Pfam" id="PF07626">
    <property type="entry name" value="PSD3"/>
    <property type="match status" value="1"/>
</dbReference>
<dbReference type="InterPro" id="IPR013036">
    <property type="entry name" value="DUF1587"/>
</dbReference>
<feature type="domain" description="DUF1585" evidence="1">
    <location>
        <begin position="614"/>
        <end position="687"/>
    </location>
</feature>
<dbReference type="EMBL" id="CP042913">
    <property type="protein sequence ID" value="QEG33694.1"/>
    <property type="molecule type" value="Genomic_DNA"/>
</dbReference>
<dbReference type="InterPro" id="IPR013043">
    <property type="entry name" value="DUF1595"/>
</dbReference>
<evidence type="ECO:0000259" key="2">
    <source>
        <dbReference type="Pfam" id="PF07626"/>
    </source>
</evidence>
<dbReference type="Proteomes" id="UP000323917">
    <property type="component" value="Chromosome"/>
</dbReference>
<dbReference type="KEGG" id="bgok:Pr1d_09590"/>
<evidence type="ECO:0000313" key="7">
    <source>
        <dbReference type="Proteomes" id="UP000323917"/>
    </source>
</evidence>
<name>A0A5B9Q3V2_9BACT</name>
<dbReference type="InterPro" id="IPR011478">
    <property type="entry name" value="DUF1585"/>
</dbReference>
<dbReference type="AlphaFoldDB" id="A0A5B9Q3V2"/>
<sequence length="709" mass="79980">MTDSRATLLPKTCDVGIVCCLFVALLVCNPAKGADPTALEHFQNQIKPILEEKCYDCHGYGMEEGSVAFDGFESDEALITEPELWHRALRMLRSGLMPPAEMPSLTAEEMQQMEHWIKTDVFRGDAENPDPGHVTLRRLNRVEYRNTIRDLLGVDYDVKENFPQDDSGHGFDNLGEVLTVSPLLLEKYLGAAREIVAKGVPTKAEPGKDKFFPRAVPEDAAEKQAYARELLGDFASRAYRRPVDDETAEGLAQLAESVYSQPGATFEKGVAEAVAAVLTSPRFLFREDFTDEAATVEGYAYLDDYSIASRLSYFLWSSMPDAELLELAAENKLRENLPAQLDRMLKSNKSKEFVRNFAGQWLRSRDIEFAIVNGPQVMRNDQAPRQNSDRLRKRFRQLRAIPEEDLTEDERVEFKKILDDFRESRGRFDDYELRGDLRRAMRMETEMVFENIVREDRSLLELIDSDYTFLNERLAKHYNIEDVEGDEMRLVKLPEGSVRGGILTQGTMLAVTSNPDRTSPVKRGLFILDNILGTPPPPPPPNIPALEDAGTRSEKRTFTIAEALAVHRAEPLCSSCHNRMDPLGLALEQFNALGILRETDHGKPVVTEGELITGEQFTDIRELKRILATEHHTEFYRCLTEKMLIYALGRGIDYHDTETVDAIVEQLEASGGRPSVLFKGIVNSAAFQKTRSAKPPDTVDLRREAGEVL</sequence>
<evidence type="ECO:0008006" key="8">
    <source>
        <dbReference type="Google" id="ProtNLM"/>
    </source>
</evidence>
<evidence type="ECO:0000259" key="5">
    <source>
        <dbReference type="Pfam" id="PF07637"/>
    </source>
</evidence>
<feature type="domain" description="DUF1592" evidence="4">
    <location>
        <begin position="418"/>
        <end position="480"/>
    </location>
</feature>
<gene>
    <name evidence="6" type="ORF">Pr1d_09590</name>
</gene>
<feature type="domain" description="DUF1588" evidence="3">
    <location>
        <begin position="499"/>
        <end position="600"/>
    </location>
</feature>
<reference evidence="6 7" key="1">
    <citation type="submission" date="2019-08" db="EMBL/GenBank/DDBJ databases">
        <title>Deep-cultivation of Planctomycetes and their phenomic and genomic characterization uncovers novel biology.</title>
        <authorList>
            <person name="Wiegand S."/>
            <person name="Jogler M."/>
            <person name="Boedeker C."/>
            <person name="Pinto D."/>
            <person name="Vollmers J."/>
            <person name="Rivas-Marin E."/>
            <person name="Kohn T."/>
            <person name="Peeters S.H."/>
            <person name="Heuer A."/>
            <person name="Rast P."/>
            <person name="Oberbeckmann S."/>
            <person name="Bunk B."/>
            <person name="Jeske O."/>
            <person name="Meyerdierks A."/>
            <person name="Storesund J.E."/>
            <person name="Kallscheuer N."/>
            <person name="Luecker S."/>
            <person name="Lage O.M."/>
            <person name="Pohl T."/>
            <person name="Merkel B.J."/>
            <person name="Hornburger P."/>
            <person name="Mueller R.-W."/>
            <person name="Bruemmer F."/>
            <person name="Labrenz M."/>
            <person name="Spormann A.M."/>
            <person name="Op den Camp H."/>
            <person name="Overmann J."/>
            <person name="Amann R."/>
            <person name="Jetten M.S.M."/>
            <person name="Mascher T."/>
            <person name="Medema M.H."/>
            <person name="Devos D.P."/>
            <person name="Kaster A.-K."/>
            <person name="Ovreas L."/>
            <person name="Rohde M."/>
            <person name="Galperin M.Y."/>
            <person name="Jogler C."/>
        </authorList>
    </citation>
    <scope>NUCLEOTIDE SEQUENCE [LARGE SCALE GENOMIC DNA]</scope>
    <source>
        <strain evidence="6 7">Pr1d</strain>
    </source>
</reference>
<organism evidence="6 7">
    <name type="scientific">Bythopirellula goksoeyrii</name>
    <dbReference type="NCBI Taxonomy" id="1400387"/>
    <lineage>
        <taxon>Bacteria</taxon>
        <taxon>Pseudomonadati</taxon>
        <taxon>Planctomycetota</taxon>
        <taxon>Planctomycetia</taxon>
        <taxon>Pirellulales</taxon>
        <taxon>Lacipirellulaceae</taxon>
        <taxon>Bythopirellula</taxon>
    </lineage>
</organism>
<feature type="domain" description="DUF1595" evidence="5">
    <location>
        <begin position="226"/>
        <end position="286"/>
    </location>
</feature>
<keyword evidence="7" id="KW-1185">Reference proteome</keyword>
<dbReference type="OrthoDB" id="175242at2"/>
<dbReference type="GO" id="GO:0020037">
    <property type="term" value="F:heme binding"/>
    <property type="evidence" value="ECO:0007669"/>
    <property type="project" value="InterPro"/>
</dbReference>
<proteinExistence type="predicted"/>
<dbReference type="RefSeq" id="WP_148072425.1">
    <property type="nucleotide sequence ID" value="NZ_CP042913.1"/>
</dbReference>
<dbReference type="Pfam" id="PF07624">
    <property type="entry name" value="PSD2"/>
    <property type="match status" value="1"/>
</dbReference>
<protein>
    <recommendedName>
        <fullName evidence="8">Planctomycete cytochrome C</fullName>
    </recommendedName>
</protein>
<evidence type="ECO:0000259" key="1">
    <source>
        <dbReference type="Pfam" id="PF07624"/>
    </source>
</evidence>
<evidence type="ECO:0000313" key="6">
    <source>
        <dbReference type="EMBL" id="QEG33694.1"/>
    </source>
</evidence>
<dbReference type="Pfam" id="PF07627">
    <property type="entry name" value="PSCyt3"/>
    <property type="match status" value="1"/>
</dbReference>
<dbReference type="InterPro" id="IPR036909">
    <property type="entry name" value="Cyt_c-like_dom_sf"/>
</dbReference>
<dbReference type="InterPro" id="IPR013042">
    <property type="entry name" value="DUF1592"/>
</dbReference>
<evidence type="ECO:0000259" key="4">
    <source>
        <dbReference type="Pfam" id="PF07631"/>
    </source>
</evidence>
<feature type="domain" description="DUF1587" evidence="2">
    <location>
        <begin position="137"/>
        <end position="198"/>
    </location>
</feature>
<evidence type="ECO:0000259" key="3">
    <source>
        <dbReference type="Pfam" id="PF07627"/>
    </source>
</evidence>
<dbReference type="InterPro" id="IPR013039">
    <property type="entry name" value="DUF1588"/>
</dbReference>
<accession>A0A5B9Q3V2</accession>
<dbReference type="Pfam" id="PF07637">
    <property type="entry name" value="PSD5"/>
    <property type="match status" value="1"/>
</dbReference>
<dbReference type="SUPFAM" id="SSF46626">
    <property type="entry name" value="Cytochrome c"/>
    <property type="match status" value="1"/>
</dbReference>
<dbReference type="Pfam" id="PF07631">
    <property type="entry name" value="PSD4"/>
    <property type="match status" value="2"/>
</dbReference>